<evidence type="ECO:0008006" key="3">
    <source>
        <dbReference type="Google" id="ProtNLM"/>
    </source>
</evidence>
<reference evidence="1 2" key="1">
    <citation type="submission" date="2017-07" db="EMBL/GenBank/DDBJ databases">
        <title>The Complete Genome of Streptomyces asterosporus-ZSY.</title>
        <authorList>
            <person name="Zhang S."/>
        </authorList>
    </citation>
    <scope>NUCLEOTIDE SEQUENCE [LARGE SCALE GENOMIC DNA]</scope>
    <source>
        <strain evidence="1 2">DSM 41452</strain>
    </source>
</reference>
<dbReference type="Proteomes" id="UP000316215">
    <property type="component" value="Chromosome"/>
</dbReference>
<sequence length="170" mass="19003">MWVQRLIELTSWEPLRLSVDWESVEGELQAPLPADYKLLFETFGGGVFSESVYFFGPSGPPAFDFLTQWRASLSAGGDDDAYPVYSPGEKGVIVWAAAEWADEYAWLVDARNPGAYSVLVRGDVGEWRTYDMSTAEFLYRVLADEDFKPFGIAQCDLDPTFEPGRPVHGS</sequence>
<dbReference type="KEGG" id="sast:CD934_11850"/>
<organism evidence="1 2">
    <name type="scientific">Streptomyces calvus</name>
    <dbReference type="NCBI Taxonomy" id="67282"/>
    <lineage>
        <taxon>Bacteria</taxon>
        <taxon>Bacillati</taxon>
        <taxon>Actinomycetota</taxon>
        <taxon>Actinomycetes</taxon>
        <taxon>Kitasatosporales</taxon>
        <taxon>Streptomycetaceae</taxon>
        <taxon>Streptomyces</taxon>
    </lineage>
</organism>
<dbReference type="AlphaFoldDB" id="A0A514JPP7"/>
<proteinExistence type="predicted"/>
<dbReference type="SUPFAM" id="SSF160631">
    <property type="entry name" value="SMI1/KNR4-like"/>
    <property type="match status" value="1"/>
</dbReference>
<protein>
    <recommendedName>
        <fullName evidence="3">Knr4/Smi1-like domain-containing protein</fullName>
    </recommendedName>
</protein>
<accession>A0A514JPP7</accession>
<dbReference type="EMBL" id="CP022310">
    <property type="protein sequence ID" value="QDI69319.1"/>
    <property type="molecule type" value="Genomic_DNA"/>
</dbReference>
<keyword evidence="2" id="KW-1185">Reference proteome</keyword>
<evidence type="ECO:0000313" key="2">
    <source>
        <dbReference type="Proteomes" id="UP000316215"/>
    </source>
</evidence>
<evidence type="ECO:0000313" key="1">
    <source>
        <dbReference type="EMBL" id="QDI69319.1"/>
    </source>
</evidence>
<dbReference type="RefSeq" id="WP_142231994.1">
    <property type="nucleotide sequence ID" value="NZ_CP022310.1"/>
</dbReference>
<gene>
    <name evidence="1" type="ORF">CD934_11850</name>
</gene>
<dbReference type="InterPro" id="IPR037883">
    <property type="entry name" value="Knr4/Smi1-like_sf"/>
</dbReference>
<name>A0A514JPP7_9ACTN</name>